<dbReference type="GO" id="GO:0016705">
    <property type="term" value="F:oxidoreductase activity, acting on paired donors, with incorporation or reduction of molecular oxygen"/>
    <property type="evidence" value="ECO:0007669"/>
    <property type="project" value="InterPro"/>
</dbReference>
<dbReference type="GO" id="GO:0005506">
    <property type="term" value="F:iron ion binding"/>
    <property type="evidence" value="ECO:0007669"/>
    <property type="project" value="InterPro"/>
</dbReference>
<dbReference type="AlphaFoldDB" id="A0A3P7LBM4"/>
<dbReference type="Gene3D" id="1.10.630.10">
    <property type="entry name" value="Cytochrome P450"/>
    <property type="match status" value="2"/>
</dbReference>
<dbReference type="Proteomes" id="UP000270094">
    <property type="component" value="Unassembled WGS sequence"/>
</dbReference>
<keyword evidence="2" id="KW-0503">Monooxygenase</keyword>
<keyword evidence="2" id="KW-0560">Oxidoreductase</keyword>
<dbReference type="InterPro" id="IPR036396">
    <property type="entry name" value="Cyt_P450_sf"/>
</dbReference>
<evidence type="ECO:0008006" key="5">
    <source>
        <dbReference type="Google" id="ProtNLM"/>
    </source>
</evidence>
<reference evidence="3 4" key="1">
    <citation type="submission" date="2018-11" db="EMBL/GenBank/DDBJ databases">
        <authorList>
            <consortium name="Pathogen Informatics"/>
        </authorList>
    </citation>
    <scope>NUCLEOTIDE SEQUENCE [LARGE SCALE GENOMIC DNA]</scope>
</reference>
<evidence type="ECO:0000256" key="1">
    <source>
        <dbReference type="ARBA" id="ARBA00010617"/>
    </source>
</evidence>
<dbReference type="GO" id="GO:0020037">
    <property type="term" value="F:heme binding"/>
    <property type="evidence" value="ECO:0007669"/>
    <property type="project" value="InterPro"/>
</dbReference>
<dbReference type="EMBL" id="UYYB01097464">
    <property type="protein sequence ID" value="VDM76672.1"/>
    <property type="molecule type" value="Genomic_DNA"/>
</dbReference>
<keyword evidence="4" id="KW-1185">Reference proteome</keyword>
<evidence type="ECO:0000313" key="3">
    <source>
        <dbReference type="EMBL" id="VDM76672.1"/>
    </source>
</evidence>
<comment type="similarity">
    <text evidence="1">Belongs to the cytochrome P450 family.</text>
</comment>
<accession>A0A3P7LBM4</accession>
<dbReference type="Pfam" id="PF00067">
    <property type="entry name" value="p450"/>
    <property type="match status" value="2"/>
</dbReference>
<evidence type="ECO:0000256" key="2">
    <source>
        <dbReference type="ARBA" id="ARBA00023033"/>
    </source>
</evidence>
<dbReference type="SUPFAM" id="SSF48264">
    <property type="entry name" value="Cytochrome P450"/>
    <property type="match status" value="2"/>
</dbReference>
<sequence length="377" mass="43863">MLLLVALFLISALAVYLWIFYENVKRYPKGPTPVPIFGNLLSANVRKMHEQLSDYAKVYGDVYTVWLPRPFVVITDYELIKEAFSKKGDDFSGRQGGFPGNLFQMVENGGDDFSGRQGGFPGNLFQMVENGGVVQSEGDNWKEQRRTSLHILRDFGMGKNLMEEQVLLSAQEFLAHMASIKDKEAMDLRQPIQGDNWKEQRRTSLHILRDFGMGKNLMEEQVLLSAQEFLTHMASIKDKEAMDLRQPIQIFIANIINKTLYGFSYDYNESDRLMKTVDQITEFLDEAKKSKLLLFTHMFPFLHHLPIIGYLAKDRFEKMMELVSSFILWINTFKKYEVKDTVREDVKRCLETYTIDQEPECFVHAYYQRMQTNSNLE</sequence>
<proteinExistence type="inferred from homology"/>
<dbReference type="PANTHER" id="PTHR24284">
    <property type="entry name" value="CYTOCHROME P450 FAMILY"/>
    <property type="match status" value="1"/>
</dbReference>
<organism evidence="3 4">
    <name type="scientific">Strongylus vulgaris</name>
    <name type="common">Blood worm</name>
    <dbReference type="NCBI Taxonomy" id="40348"/>
    <lineage>
        <taxon>Eukaryota</taxon>
        <taxon>Metazoa</taxon>
        <taxon>Ecdysozoa</taxon>
        <taxon>Nematoda</taxon>
        <taxon>Chromadorea</taxon>
        <taxon>Rhabditida</taxon>
        <taxon>Rhabditina</taxon>
        <taxon>Rhabditomorpha</taxon>
        <taxon>Strongyloidea</taxon>
        <taxon>Strongylidae</taxon>
        <taxon>Strongylus</taxon>
    </lineage>
</organism>
<dbReference type="GO" id="GO:0004497">
    <property type="term" value="F:monooxygenase activity"/>
    <property type="evidence" value="ECO:0007669"/>
    <property type="project" value="UniProtKB-KW"/>
</dbReference>
<dbReference type="InterPro" id="IPR001128">
    <property type="entry name" value="Cyt_P450"/>
</dbReference>
<dbReference type="PANTHER" id="PTHR24284:SF1">
    <property type="entry name" value="CYTOCHROME P450 FAMILY"/>
    <property type="match status" value="1"/>
</dbReference>
<gene>
    <name evidence="3" type="ORF">SVUK_LOCUS11670</name>
</gene>
<protein>
    <recommendedName>
        <fullName evidence="5">Cytochrome P450</fullName>
    </recommendedName>
</protein>
<evidence type="ECO:0000313" key="4">
    <source>
        <dbReference type="Proteomes" id="UP000270094"/>
    </source>
</evidence>
<dbReference type="OrthoDB" id="5837859at2759"/>
<name>A0A3P7LBM4_STRVU</name>